<keyword evidence="2" id="KW-0472">Membrane</keyword>
<dbReference type="AlphaFoldDB" id="A0AA88AIN8"/>
<evidence type="ECO:0000256" key="2">
    <source>
        <dbReference type="SAM" id="Phobius"/>
    </source>
</evidence>
<proteinExistence type="predicted"/>
<evidence type="ECO:0000313" key="4">
    <source>
        <dbReference type="Proteomes" id="UP001187192"/>
    </source>
</evidence>
<gene>
    <name evidence="3" type="ORF">TIFTF001_015954</name>
</gene>
<organism evidence="3 4">
    <name type="scientific">Ficus carica</name>
    <name type="common">Common fig</name>
    <dbReference type="NCBI Taxonomy" id="3494"/>
    <lineage>
        <taxon>Eukaryota</taxon>
        <taxon>Viridiplantae</taxon>
        <taxon>Streptophyta</taxon>
        <taxon>Embryophyta</taxon>
        <taxon>Tracheophyta</taxon>
        <taxon>Spermatophyta</taxon>
        <taxon>Magnoliopsida</taxon>
        <taxon>eudicotyledons</taxon>
        <taxon>Gunneridae</taxon>
        <taxon>Pentapetalae</taxon>
        <taxon>rosids</taxon>
        <taxon>fabids</taxon>
        <taxon>Rosales</taxon>
        <taxon>Moraceae</taxon>
        <taxon>Ficeae</taxon>
        <taxon>Ficus</taxon>
    </lineage>
</organism>
<reference evidence="3" key="1">
    <citation type="submission" date="2023-07" db="EMBL/GenBank/DDBJ databases">
        <title>draft genome sequence of fig (Ficus carica).</title>
        <authorList>
            <person name="Takahashi T."/>
            <person name="Nishimura K."/>
        </authorList>
    </citation>
    <scope>NUCLEOTIDE SEQUENCE</scope>
</reference>
<feature type="transmembrane region" description="Helical" evidence="2">
    <location>
        <begin position="43"/>
        <end position="64"/>
    </location>
</feature>
<keyword evidence="4" id="KW-1185">Reference proteome</keyword>
<name>A0AA88AIN8_FICCA</name>
<feature type="region of interest" description="Disordered" evidence="1">
    <location>
        <begin position="1"/>
        <end position="20"/>
    </location>
</feature>
<feature type="transmembrane region" description="Helical" evidence="2">
    <location>
        <begin position="70"/>
        <end position="90"/>
    </location>
</feature>
<keyword evidence="2" id="KW-0812">Transmembrane</keyword>
<comment type="caution">
    <text evidence="3">The sequence shown here is derived from an EMBL/GenBank/DDBJ whole genome shotgun (WGS) entry which is preliminary data.</text>
</comment>
<sequence>MERSKIEKGHHPHHDIESHGHNEQTLCMKLDNSDPQWAFIRKVYAIIAMQLLLTAAVAAAVVFYRPIPHFFAKTTPGLVAYIFIIIFTILST</sequence>
<evidence type="ECO:0000313" key="3">
    <source>
        <dbReference type="EMBL" id="GMN46768.1"/>
    </source>
</evidence>
<protein>
    <submittedName>
        <fullName evidence="3">Uncharacterized protein</fullName>
    </submittedName>
</protein>
<keyword evidence="2" id="KW-1133">Transmembrane helix</keyword>
<dbReference type="Proteomes" id="UP001187192">
    <property type="component" value="Unassembled WGS sequence"/>
</dbReference>
<evidence type="ECO:0000256" key="1">
    <source>
        <dbReference type="SAM" id="MobiDB-lite"/>
    </source>
</evidence>
<accession>A0AA88AIN8</accession>
<dbReference type="EMBL" id="BTGU01000023">
    <property type="protein sequence ID" value="GMN46768.1"/>
    <property type="molecule type" value="Genomic_DNA"/>
</dbReference>